<dbReference type="OrthoDB" id="5393404at2759"/>
<feature type="compositionally biased region" description="Polar residues" evidence="1">
    <location>
        <begin position="225"/>
        <end position="242"/>
    </location>
</feature>
<feature type="compositionally biased region" description="Basic and acidic residues" evidence="1">
    <location>
        <begin position="246"/>
        <end position="261"/>
    </location>
</feature>
<name>A0A9P9D5Q1_9PLEO</name>
<feature type="compositionally biased region" description="Polar residues" evidence="1">
    <location>
        <begin position="405"/>
        <end position="421"/>
    </location>
</feature>
<evidence type="ECO:0000313" key="3">
    <source>
        <dbReference type="EMBL" id="KAH7112874.1"/>
    </source>
</evidence>
<comment type="caution">
    <text evidence="3">The sequence shown here is derived from an EMBL/GenBank/DDBJ whole genome shotgun (WGS) entry which is preliminary data.</text>
</comment>
<keyword evidence="2" id="KW-1133">Transmembrane helix</keyword>
<evidence type="ECO:0000313" key="4">
    <source>
        <dbReference type="Proteomes" id="UP000700596"/>
    </source>
</evidence>
<feature type="compositionally biased region" description="Basic and acidic residues" evidence="1">
    <location>
        <begin position="340"/>
        <end position="371"/>
    </location>
</feature>
<feature type="transmembrane region" description="Helical" evidence="2">
    <location>
        <begin position="69"/>
        <end position="91"/>
    </location>
</feature>
<sequence>MAPLPDAILALIPRSLGFSTAADAPTANVEIRSSSPVAAQNLHLVARAAGHADYGAGAKPPNAFNNKGFQALFALIGVGMVITSIWFFFWAKNGGFKWQSNDWEDYKSTVMRRKGPDGKTLSNATKSTRLGGGSVVHGGSYGGAPESSVGYTDETGTSADFGEMREVEEGKGRRAFGLRGGEGEKKKNRRDHTNNYKDEDLRDYRGEKAARVGGLNRQADGVYTDYSNTEPSELGSNVSSRPLVTKPKDKKQEAKDKERRAKERMRKAKLIEKNAARTAAAEAKAQKEADKALAKKEKAEKKQEKKVKPTETEYTPSEAPVSEYPRSEAPASEYLIAKTEYTKSEAPRTEYTKSEGTRSDYSRSEAPRSEYPRLNGPSSRPPPSKSPRKSHRAPPSAAYSFVSGDDTNTVYTGTYTDNRTAPSEAAESSYYSDYRPNADPTAFSRGTRSRPERQSQPQSKSQPHSRSNSSSPRKQHRSSRQSEAPSDIFTQTNGNAQGTISYPCYIPGLSSAGSVGVSESISQVGVPTNNNNRRSARGGGGRDVMDGYRRGGIRPVGRRDSLSDSDS</sequence>
<protein>
    <submittedName>
        <fullName evidence="3">Uncharacterized protein</fullName>
    </submittedName>
</protein>
<feature type="compositionally biased region" description="Basic and acidic residues" evidence="1">
    <location>
        <begin position="557"/>
        <end position="567"/>
    </location>
</feature>
<feature type="compositionally biased region" description="Basic and acidic residues" evidence="1">
    <location>
        <begin position="181"/>
        <end position="210"/>
    </location>
</feature>
<feature type="compositionally biased region" description="Polar residues" evidence="1">
    <location>
        <begin position="481"/>
        <end position="500"/>
    </location>
</feature>
<keyword evidence="2" id="KW-0812">Transmembrane</keyword>
<feature type="region of interest" description="Disordered" evidence="1">
    <location>
        <begin position="116"/>
        <end position="567"/>
    </location>
</feature>
<dbReference type="AlphaFoldDB" id="A0A9P9D5Q1"/>
<keyword evidence="2" id="KW-0472">Membrane</keyword>
<feature type="compositionally biased region" description="Low complexity" evidence="1">
    <location>
        <begin position="454"/>
        <end position="472"/>
    </location>
</feature>
<accession>A0A9P9D5Q1</accession>
<feature type="compositionally biased region" description="Polar residues" evidence="1">
    <location>
        <begin position="511"/>
        <end position="528"/>
    </location>
</feature>
<feature type="compositionally biased region" description="Basic and acidic residues" evidence="1">
    <location>
        <begin position="284"/>
        <end position="311"/>
    </location>
</feature>
<proteinExistence type="predicted"/>
<feature type="compositionally biased region" description="Low complexity" evidence="1">
    <location>
        <begin position="423"/>
        <end position="432"/>
    </location>
</feature>
<evidence type="ECO:0000256" key="2">
    <source>
        <dbReference type="SAM" id="Phobius"/>
    </source>
</evidence>
<organism evidence="3 4">
    <name type="scientific">Dendryphion nanum</name>
    <dbReference type="NCBI Taxonomy" id="256645"/>
    <lineage>
        <taxon>Eukaryota</taxon>
        <taxon>Fungi</taxon>
        <taxon>Dikarya</taxon>
        <taxon>Ascomycota</taxon>
        <taxon>Pezizomycotina</taxon>
        <taxon>Dothideomycetes</taxon>
        <taxon>Pleosporomycetidae</taxon>
        <taxon>Pleosporales</taxon>
        <taxon>Torulaceae</taxon>
        <taxon>Dendryphion</taxon>
    </lineage>
</organism>
<dbReference type="EMBL" id="JAGMWT010000020">
    <property type="protein sequence ID" value="KAH7112874.1"/>
    <property type="molecule type" value="Genomic_DNA"/>
</dbReference>
<feature type="compositionally biased region" description="Basic and acidic residues" evidence="1">
    <location>
        <begin position="162"/>
        <end position="172"/>
    </location>
</feature>
<evidence type="ECO:0000256" key="1">
    <source>
        <dbReference type="SAM" id="MobiDB-lite"/>
    </source>
</evidence>
<feature type="compositionally biased region" description="Gly residues" evidence="1">
    <location>
        <begin position="130"/>
        <end position="142"/>
    </location>
</feature>
<reference evidence="3" key="1">
    <citation type="journal article" date="2021" name="Nat. Commun.">
        <title>Genetic determinants of endophytism in the Arabidopsis root mycobiome.</title>
        <authorList>
            <person name="Mesny F."/>
            <person name="Miyauchi S."/>
            <person name="Thiergart T."/>
            <person name="Pickel B."/>
            <person name="Atanasova L."/>
            <person name="Karlsson M."/>
            <person name="Huettel B."/>
            <person name="Barry K.W."/>
            <person name="Haridas S."/>
            <person name="Chen C."/>
            <person name="Bauer D."/>
            <person name="Andreopoulos W."/>
            <person name="Pangilinan J."/>
            <person name="LaButti K."/>
            <person name="Riley R."/>
            <person name="Lipzen A."/>
            <person name="Clum A."/>
            <person name="Drula E."/>
            <person name="Henrissat B."/>
            <person name="Kohler A."/>
            <person name="Grigoriev I.V."/>
            <person name="Martin F.M."/>
            <person name="Hacquard S."/>
        </authorList>
    </citation>
    <scope>NUCLEOTIDE SEQUENCE</scope>
    <source>
        <strain evidence="3">MPI-CAGE-CH-0243</strain>
    </source>
</reference>
<keyword evidence="4" id="KW-1185">Reference proteome</keyword>
<gene>
    <name evidence="3" type="ORF">B0J11DRAFT_542148</name>
</gene>
<dbReference type="Proteomes" id="UP000700596">
    <property type="component" value="Unassembled WGS sequence"/>
</dbReference>